<dbReference type="GO" id="GO:0016020">
    <property type="term" value="C:membrane"/>
    <property type="evidence" value="ECO:0007669"/>
    <property type="project" value="InterPro"/>
</dbReference>
<feature type="domain" description="Histidine kinase/HSP90-like ATPase" evidence="10">
    <location>
        <begin position="288"/>
        <end position="375"/>
    </location>
</feature>
<accession>A0A138ATI9</accession>
<keyword evidence="9" id="KW-0812">Transmembrane</keyword>
<keyword evidence="9" id="KW-1133">Transmembrane helix</keyword>
<dbReference type="Gene3D" id="1.20.5.1930">
    <property type="match status" value="1"/>
</dbReference>
<evidence type="ECO:0000256" key="4">
    <source>
        <dbReference type="ARBA" id="ARBA00022679"/>
    </source>
</evidence>
<evidence type="ECO:0000313" key="13">
    <source>
        <dbReference type="Proteomes" id="UP000070258"/>
    </source>
</evidence>
<proteinExistence type="predicted"/>
<dbReference type="EC" id="2.7.13.3" evidence="2"/>
<evidence type="ECO:0000256" key="2">
    <source>
        <dbReference type="ARBA" id="ARBA00012438"/>
    </source>
</evidence>
<dbReference type="RefSeq" id="WP_068570449.1">
    <property type="nucleotide sequence ID" value="NZ_LSRF01000011.1"/>
</dbReference>
<feature type="transmembrane region" description="Helical" evidence="9">
    <location>
        <begin position="36"/>
        <end position="58"/>
    </location>
</feature>
<keyword evidence="4" id="KW-0808">Transferase</keyword>
<feature type="transmembrane region" description="Helical" evidence="9">
    <location>
        <begin position="65"/>
        <end position="82"/>
    </location>
</feature>
<sequence length="378" mass="38387">MNRSGTIGFAALALIPWAIGGLLTAESARGLTGHRVAWSLAAEALTSVGAVIVLAAVVRRWPIGVAWTGIGLALVTAVTAATAPEYPIWPAGASWLFVLVAGVAAARAESVVDGAVVAAAAVLAVLSIAPSARQDPTLWGVALLAAGTTAVSISFGHRHRAAERRLVTARAEASVTERRAMARELHDVIAHEVTGIVVLAQAGIAAGDDRSGVLARIERSGARALTDIRAMVDTLRDPDVVAPPRAPSASGAAGLRATLEPLASATVLVHVAPEADGEDVPDLVRLVAHRVVSEGITNARRHAAGSVVRVTVERSDGELLVDVVDDGPVTGAPPGPGPGGGTGLIGLTERAATVGGTVTAGPEENGWRLAARLPVRQD</sequence>
<dbReference type="InterPro" id="IPR050482">
    <property type="entry name" value="Sensor_HK_TwoCompSys"/>
</dbReference>
<dbReference type="STRING" id="239498.AXK60_23260"/>
<dbReference type="Gene3D" id="3.30.565.10">
    <property type="entry name" value="Histidine kinase-like ATPase, C-terminal domain"/>
    <property type="match status" value="1"/>
</dbReference>
<reference evidence="13" key="1">
    <citation type="submission" date="2016-02" db="EMBL/GenBank/DDBJ databases">
        <authorList>
            <person name="Wen L."/>
            <person name="He K."/>
            <person name="Yang H."/>
        </authorList>
    </citation>
    <scope>NUCLEOTIDE SEQUENCE [LARGE SCALE GENOMIC DNA]</scope>
    <source>
        <strain evidence="13">JCM 15929</strain>
    </source>
</reference>
<dbReference type="Pfam" id="PF02518">
    <property type="entry name" value="HATPase_c"/>
    <property type="match status" value="1"/>
</dbReference>
<dbReference type="SUPFAM" id="SSF55874">
    <property type="entry name" value="ATPase domain of HSP90 chaperone/DNA topoisomerase II/histidine kinase"/>
    <property type="match status" value="1"/>
</dbReference>
<dbReference type="InterPro" id="IPR011712">
    <property type="entry name" value="Sig_transdc_His_kin_sub3_dim/P"/>
</dbReference>
<dbReference type="EMBL" id="LSRF01000011">
    <property type="protein sequence ID" value="KXP13765.1"/>
    <property type="molecule type" value="Genomic_DNA"/>
</dbReference>
<dbReference type="AlphaFoldDB" id="A0A138ATI9"/>
<evidence type="ECO:0000256" key="7">
    <source>
        <dbReference type="ARBA" id="ARBA00022840"/>
    </source>
</evidence>
<keyword evidence="7" id="KW-0067">ATP-binding</keyword>
<dbReference type="PANTHER" id="PTHR24421">
    <property type="entry name" value="NITRATE/NITRITE SENSOR PROTEIN NARX-RELATED"/>
    <property type="match status" value="1"/>
</dbReference>
<keyword evidence="9" id="KW-0472">Membrane</keyword>
<keyword evidence="8" id="KW-0902">Two-component regulatory system</keyword>
<feature type="transmembrane region" description="Helical" evidence="9">
    <location>
        <begin position="88"/>
        <end position="106"/>
    </location>
</feature>
<keyword evidence="6" id="KW-0418">Kinase</keyword>
<dbReference type="OrthoDB" id="227596at2"/>
<organism evidence="12 13">
    <name type="scientific">Tsukamurella pseudospumae</name>
    <dbReference type="NCBI Taxonomy" id="239498"/>
    <lineage>
        <taxon>Bacteria</taxon>
        <taxon>Bacillati</taxon>
        <taxon>Actinomycetota</taxon>
        <taxon>Actinomycetes</taxon>
        <taxon>Mycobacteriales</taxon>
        <taxon>Tsukamurellaceae</taxon>
        <taxon>Tsukamurella</taxon>
    </lineage>
</organism>
<feature type="transmembrane region" description="Helical" evidence="9">
    <location>
        <begin position="138"/>
        <end position="156"/>
    </location>
</feature>
<feature type="transmembrane region" description="Helical" evidence="9">
    <location>
        <begin position="111"/>
        <end position="132"/>
    </location>
</feature>
<keyword evidence="5" id="KW-0547">Nucleotide-binding</keyword>
<evidence type="ECO:0000256" key="9">
    <source>
        <dbReference type="SAM" id="Phobius"/>
    </source>
</evidence>
<dbReference type="InterPro" id="IPR036890">
    <property type="entry name" value="HATPase_C_sf"/>
</dbReference>
<evidence type="ECO:0000256" key="8">
    <source>
        <dbReference type="ARBA" id="ARBA00023012"/>
    </source>
</evidence>
<feature type="domain" description="Signal transduction histidine kinase subgroup 3 dimerisation and phosphoacceptor" evidence="11">
    <location>
        <begin position="177"/>
        <end position="238"/>
    </location>
</feature>
<dbReference type="GO" id="GO:0046983">
    <property type="term" value="F:protein dimerization activity"/>
    <property type="evidence" value="ECO:0007669"/>
    <property type="project" value="InterPro"/>
</dbReference>
<evidence type="ECO:0000259" key="10">
    <source>
        <dbReference type="Pfam" id="PF02518"/>
    </source>
</evidence>
<evidence type="ECO:0000313" key="12">
    <source>
        <dbReference type="EMBL" id="KXP13765.1"/>
    </source>
</evidence>
<evidence type="ECO:0000259" key="11">
    <source>
        <dbReference type="Pfam" id="PF07730"/>
    </source>
</evidence>
<gene>
    <name evidence="12" type="ORF">AXK60_23260</name>
</gene>
<dbReference type="GO" id="GO:0000155">
    <property type="term" value="F:phosphorelay sensor kinase activity"/>
    <property type="evidence" value="ECO:0007669"/>
    <property type="project" value="InterPro"/>
</dbReference>
<comment type="caution">
    <text evidence="12">The sequence shown here is derived from an EMBL/GenBank/DDBJ whole genome shotgun (WGS) entry which is preliminary data.</text>
</comment>
<dbReference type="PANTHER" id="PTHR24421:SF10">
    <property type="entry name" value="NITRATE_NITRITE SENSOR PROTEIN NARQ"/>
    <property type="match status" value="1"/>
</dbReference>
<evidence type="ECO:0000256" key="6">
    <source>
        <dbReference type="ARBA" id="ARBA00022777"/>
    </source>
</evidence>
<name>A0A138ATI9_9ACTN</name>
<keyword evidence="3" id="KW-0597">Phosphoprotein</keyword>
<protein>
    <recommendedName>
        <fullName evidence="2">histidine kinase</fullName>
        <ecNumber evidence="2">2.7.13.3</ecNumber>
    </recommendedName>
</protein>
<dbReference type="InterPro" id="IPR003594">
    <property type="entry name" value="HATPase_dom"/>
</dbReference>
<evidence type="ECO:0000256" key="1">
    <source>
        <dbReference type="ARBA" id="ARBA00000085"/>
    </source>
</evidence>
<dbReference type="GO" id="GO:0005524">
    <property type="term" value="F:ATP binding"/>
    <property type="evidence" value="ECO:0007669"/>
    <property type="project" value="UniProtKB-KW"/>
</dbReference>
<dbReference type="Proteomes" id="UP000070258">
    <property type="component" value="Unassembled WGS sequence"/>
</dbReference>
<dbReference type="Pfam" id="PF07730">
    <property type="entry name" value="HisKA_3"/>
    <property type="match status" value="1"/>
</dbReference>
<dbReference type="CDD" id="cd16917">
    <property type="entry name" value="HATPase_UhpB-NarQ-NarX-like"/>
    <property type="match status" value="1"/>
</dbReference>
<evidence type="ECO:0000256" key="3">
    <source>
        <dbReference type="ARBA" id="ARBA00022553"/>
    </source>
</evidence>
<evidence type="ECO:0000256" key="5">
    <source>
        <dbReference type="ARBA" id="ARBA00022741"/>
    </source>
</evidence>
<comment type="catalytic activity">
    <reaction evidence="1">
        <text>ATP + protein L-histidine = ADP + protein N-phospho-L-histidine.</text>
        <dbReference type="EC" id="2.7.13.3"/>
    </reaction>
</comment>